<keyword evidence="3" id="KW-1185">Reference proteome</keyword>
<dbReference type="InterPro" id="IPR039983">
    <property type="entry name" value="CYP46A1"/>
</dbReference>
<evidence type="ECO:0008006" key="4">
    <source>
        <dbReference type="Google" id="ProtNLM"/>
    </source>
</evidence>
<dbReference type="EMBL" id="VJMJ01000326">
    <property type="protein sequence ID" value="KAF0722711.1"/>
    <property type="molecule type" value="Genomic_DNA"/>
</dbReference>
<feature type="transmembrane region" description="Helical" evidence="1">
    <location>
        <begin position="20"/>
        <end position="43"/>
    </location>
</feature>
<keyword evidence="1" id="KW-1133">Transmembrane helix</keyword>
<evidence type="ECO:0000256" key="1">
    <source>
        <dbReference type="SAM" id="Phobius"/>
    </source>
</evidence>
<keyword evidence="1" id="KW-0812">Transmembrane</keyword>
<dbReference type="VEuPathDB" id="FungiDB:AeMF1_015685"/>
<keyword evidence="1" id="KW-0472">Membrane</keyword>
<evidence type="ECO:0000313" key="2">
    <source>
        <dbReference type="EMBL" id="KAF0722711.1"/>
    </source>
</evidence>
<dbReference type="GO" id="GO:0020037">
    <property type="term" value="F:heme binding"/>
    <property type="evidence" value="ECO:0007669"/>
    <property type="project" value="InterPro"/>
</dbReference>
<dbReference type="PANTHER" id="PTHR24293">
    <property type="entry name" value="CYTOCHROME P450 FAMILY 46 SUBFAMILY A"/>
    <property type="match status" value="1"/>
</dbReference>
<sequence>MLCLRGIPRFASSMLSPFELTASIALPLGCVTLVGGLFVYLFVIRPATSRLRAIPGPKSSHWLYGSRDQVNGSTWTDGKFAEPQLSWVKQYGGVVCYREFLDTTVMLTDPEALKHVFNTNGENYPRAGPLDNFYVTEGDLHTHQRKMLLPHFGFYRIKDFVNIFATHAAELCDELKLKADQPNVTVDLYQYFTALTLDVIGVSAFGYNFKALSGSSPIVEATNLLFQPPSAFYEGGKILIPTFDHWPLPRLIEERKAKKILHETVDNVIAAKLKAPRDVNRPVDLVDLMLDEKPMRSIK</sequence>
<dbReference type="InterPro" id="IPR001128">
    <property type="entry name" value="Cyt_P450"/>
</dbReference>
<comment type="caution">
    <text evidence="2">The sequence shown here is derived from an EMBL/GenBank/DDBJ whole genome shotgun (WGS) entry which is preliminary data.</text>
</comment>
<organism evidence="2 3">
    <name type="scientific">Aphanomyces euteiches</name>
    <dbReference type="NCBI Taxonomy" id="100861"/>
    <lineage>
        <taxon>Eukaryota</taxon>
        <taxon>Sar</taxon>
        <taxon>Stramenopiles</taxon>
        <taxon>Oomycota</taxon>
        <taxon>Saprolegniomycetes</taxon>
        <taxon>Saprolegniales</taxon>
        <taxon>Verrucalvaceae</taxon>
        <taxon>Aphanomyces</taxon>
    </lineage>
</organism>
<proteinExistence type="predicted"/>
<protein>
    <recommendedName>
        <fullName evidence="4">Cytochrome P450</fullName>
    </recommendedName>
</protein>
<dbReference type="InterPro" id="IPR036396">
    <property type="entry name" value="Cyt_P450_sf"/>
</dbReference>
<dbReference type="Proteomes" id="UP000481153">
    <property type="component" value="Unassembled WGS sequence"/>
</dbReference>
<reference evidence="2 3" key="1">
    <citation type="submission" date="2019-07" db="EMBL/GenBank/DDBJ databases">
        <title>Genomics analysis of Aphanomyces spp. identifies a new class of oomycete effector associated with host adaptation.</title>
        <authorList>
            <person name="Gaulin E."/>
        </authorList>
    </citation>
    <scope>NUCLEOTIDE SEQUENCE [LARGE SCALE GENOMIC DNA]</scope>
    <source>
        <strain evidence="2 3">ATCC 201684</strain>
    </source>
</reference>
<accession>A0A6G0W6H6</accession>
<dbReference type="Pfam" id="PF00067">
    <property type="entry name" value="p450"/>
    <property type="match status" value="1"/>
</dbReference>
<dbReference type="SUPFAM" id="SSF48264">
    <property type="entry name" value="Cytochrome P450"/>
    <property type="match status" value="1"/>
</dbReference>
<dbReference type="GO" id="GO:0033781">
    <property type="term" value="F:cholesterol 24-hydroxylase activity"/>
    <property type="evidence" value="ECO:0007669"/>
    <property type="project" value="InterPro"/>
</dbReference>
<dbReference type="GO" id="GO:0006707">
    <property type="term" value="P:cholesterol catabolic process"/>
    <property type="evidence" value="ECO:0007669"/>
    <property type="project" value="InterPro"/>
</dbReference>
<gene>
    <name evidence="2" type="ORF">Ae201684_018191</name>
</gene>
<dbReference type="GO" id="GO:0005506">
    <property type="term" value="F:iron ion binding"/>
    <property type="evidence" value="ECO:0007669"/>
    <property type="project" value="InterPro"/>
</dbReference>
<dbReference type="PANTHER" id="PTHR24293:SF0">
    <property type="entry name" value="CYP46A1 PROTEIN-RELATED"/>
    <property type="match status" value="1"/>
</dbReference>
<evidence type="ECO:0000313" key="3">
    <source>
        <dbReference type="Proteomes" id="UP000481153"/>
    </source>
</evidence>
<dbReference type="AlphaFoldDB" id="A0A6G0W6H6"/>
<dbReference type="Gene3D" id="1.10.630.10">
    <property type="entry name" value="Cytochrome P450"/>
    <property type="match status" value="1"/>
</dbReference>
<name>A0A6G0W6H6_9STRA</name>